<dbReference type="InterPro" id="IPR002347">
    <property type="entry name" value="SDR_fam"/>
</dbReference>
<dbReference type="AlphaFoldDB" id="A0AA86MHZ6"/>
<dbReference type="EMBL" id="AP028947">
    <property type="protein sequence ID" value="BET25662.1"/>
    <property type="molecule type" value="Genomic_DNA"/>
</dbReference>
<keyword evidence="7" id="KW-1185">Reference proteome</keyword>
<dbReference type="Proteomes" id="UP001329151">
    <property type="component" value="Chromosome"/>
</dbReference>
<organism evidence="6 7">
    <name type="scientific">Limnobacter thiooxidans</name>
    <dbReference type="NCBI Taxonomy" id="131080"/>
    <lineage>
        <taxon>Bacteria</taxon>
        <taxon>Pseudomonadati</taxon>
        <taxon>Pseudomonadota</taxon>
        <taxon>Betaproteobacteria</taxon>
        <taxon>Burkholderiales</taxon>
        <taxon>Burkholderiaceae</taxon>
        <taxon>Limnobacter</taxon>
    </lineage>
</organism>
<protein>
    <submittedName>
        <fullName evidence="6">NAD(P)-dependent oxidoreductase</fullName>
    </submittedName>
</protein>
<dbReference type="NCBIfam" id="NF006133">
    <property type="entry name" value="PRK08278.1"/>
    <property type="match status" value="1"/>
</dbReference>
<dbReference type="InterPro" id="IPR036291">
    <property type="entry name" value="NAD(P)-bd_dom_sf"/>
</dbReference>
<evidence type="ECO:0000256" key="5">
    <source>
        <dbReference type="ARBA" id="ARBA00023140"/>
    </source>
</evidence>
<dbReference type="PANTHER" id="PTHR42808:SF3">
    <property type="entry name" value="HYDROXYSTEROID DEHYDROGENASE-LIKE PROTEIN 2"/>
    <property type="match status" value="1"/>
</dbReference>
<dbReference type="InterPro" id="IPR020904">
    <property type="entry name" value="Sc_DH/Rdtase_CS"/>
</dbReference>
<dbReference type="PRINTS" id="PR00081">
    <property type="entry name" value="GDHRDH"/>
</dbReference>
<evidence type="ECO:0000256" key="4">
    <source>
        <dbReference type="ARBA" id="ARBA00023002"/>
    </source>
</evidence>
<evidence type="ECO:0000313" key="6">
    <source>
        <dbReference type="EMBL" id="BET25662.1"/>
    </source>
</evidence>
<keyword evidence="5" id="KW-0576">Peroxisome</keyword>
<gene>
    <name evidence="6" type="ORF">RGQ30_11630</name>
</gene>
<evidence type="ECO:0000256" key="2">
    <source>
        <dbReference type="ARBA" id="ARBA00006484"/>
    </source>
</evidence>
<dbReference type="InterPro" id="IPR051935">
    <property type="entry name" value="HSDL2"/>
</dbReference>
<keyword evidence="4" id="KW-0560">Oxidoreductase</keyword>
<dbReference type="SUPFAM" id="SSF51735">
    <property type="entry name" value="NAD(P)-binding Rossmann-fold domains"/>
    <property type="match status" value="1"/>
</dbReference>
<accession>A0AA86MHZ6</accession>
<name>A0AA86MHZ6_9BURK</name>
<dbReference type="GO" id="GO:0016491">
    <property type="term" value="F:oxidoreductase activity"/>
    <property type="evidence" value="ECO:0007669"/>
    <property type="project" value="UniProtKB-KW"/>
</dbReference>
<dbReference type="KEGG" id="lto:RGQ30_11630"/>
<keyword evidence="3" id="KW-0521">NADP</keyword>
<evidence type="ECO:0000313" key="7">
    <source>
        <dbReference type="Proteomes" id="UP001329151"/>
    </source>
</evidence>
<dbReference type="FunFam" id="3.40.50.720:FF:000301">
    <property type="entry name" value="Hydroxysteroid dehydrogenase like 2"/>
    <property type="match status" value="1"/>
</dbReference>
<comment type="subcellular location">
    <subcellularLocation>
        <location evidence="1">Peroxisome</location>
    </subcellularLocation>
</comment>
<sequence length="282" mass="30436">MIRGDTMGSWSGKTVFITGGSRGIGREIILKLAQLGANITIAAKSDTPNPKLPGTIHSVAQEVVDAGGQALPVATDARDETQLKRAIEATVDRFGGIDLLVNNAGFLGVTPLALTDTKKFDLMHALNTRAPLITMRECLPHLQKSKGSVLNLCPPLNMDEGWLGAFIPYTSTKYSMTLLSMGFQQEVKAKGIDVKTLWPATLIATAAVGMFSGDEGLSVSRKAEIMADAALALVSDRERFASKVSWLDEEVLRETGVTDFACYANNPERVADIQRDFYIGKF</sequence>
<dbReference type="PROSITE" id="PS00061">
    <property type="entry name" value="ADH_SHORT"/>
    <property type="match status" value="1"/>
</dbReference>
<evidence type="ECO:0000256" key="1">
    <source>
        <dbReference type="ARBA" id="ARBA00004275"/>
    </source>
</evidence>
<reference evidence="6 7" key="1">
    <citation type="submission" date="2023-10" db="EMBL/GenBank/DDBJ databases">
        <title>Complete Genome Sequence of Limnobacter thiooxidans CS-K2T, Isolated from freshwater lake sediments in Bavaria, Germany.</title>
        <authorList>
            <person name="Naruki M."/>
            <person name="Watanabe A."/>
            <person name="Warashina T."/>
            <person name="Morita T."/>
            <person name="Arakawa K."/>
        </authorList>
    </citation>
    <scope>NUCLEOTIDE SEQUENCE [LARGE SCALE GENOMIC DNA]</scope>
    <source>
        <strain evidence="6 7">CS-K2</strain>
    </source>
</reference>
<evidence type="ECO:0000256" key="3">
    <source>
        <dbReference type="ARBA" id="ARBA00022857"/>
    </source>
</evidence>
<proteinExistence type="inferred from homology"/>
<comment type="similarity">
    <text evidence="2">Belongs to the short-chain dehydrogenases/reductases (SDR) family.</text>
</comment>
<dbReference type="Gene3D" id="3.40.50.720">
    <property type="entry name" value="NAD(P)-binding Rossmann-like Domain"/>
    <property type="match status" value="1"/>
</dbReference>
<dbReference type="Pfam" id="PF00106">
    <property type="entry name" value="adh_short"/>
    <property type="match status" value="1"/>
</dbReference>
<dbReference type="PANTHER" id="PTHR42808">
    <property type="entry name" value="HYDROXYSTEROID DEHYDROGENASE-LIKE PROTEIN 2"/>
    <property type="match status" value="1"/>
</dbReference>